<dbReference type="GO" id="GO:0055085">
    <property type="term" value="P:transmembrane transport"/>
    <property type="evidence" value="ECO:0007669"/>
    <property type="project" value="TreeGrafter"/>
</dbReference>
<dbReference type="Proteomes" id="UP000053797">
    <property type="component" value="Unassembled WGS sequence"/>
</dbReference>
<evidence type="ECO:0000256" key="4">
    <source>
        <dbReference type="ARBA" id="ARBA00022989"/>
    </source>
</evidence>
<dbReference type="NCBIfam" id="TIGR02872">
    <property type="entry name" value="spore_ytvI"/>
    <property type="match status" value="1"/>
</dbReference>
<organism evidence="7 10">
    <name type="scientific">Exiguobacterium indicum</name>
    <dbReference type="NCBI Taxonomy" id="296995"/>
    <lineage>
        <taxon>Bacteria</taxon>
        <taxon>Bacillati</taxon>
        <taxon>Bacillota</taxon>
        <taxon>Bacilli</taxon>
        <taxon>Bacillales</taxon>
        <taxon>Bacillales Family XII. Incertae Sedis</taxon>
        <taxon>Exiguobacterium</taxon>
    </lineage>
</organism>
<feature type="transmembrane region" description="Helical" evidence="6">
    <location>
        <begin position="9"/>
        <end position="27"/>
    </location>
</feature>
<dbReference type="Proteomes" id="UP000072605">
    <property type="component" value="Unassembled WGS sequence"/>
</dbReference>
<evidence type="ECO:0000313" key="8">
    <source>
        <dbReference type="EMBL" id="KTR26135.1"/>
    </source>
</evidence>
<evidence type="ECO:0000313" key="7">
    <source>
        <dbReference type="EMBL" id="KSU50250.1"/>
    </source>
</evidence>
<evidence type="ECO:0000313" key="12">
    <source>
        <dbReference type="Proteomes" id="UP001387110"/>
    </source>
</evidence>
<dbReference type="PANTHER" id="PTHR21716:SF68">
    <property type="entry name" value="TRANSPORT PROTEIN YTVI-RELATED"/>
    <property type="match status" value="1"/>
</dbReference>
<dbReference type="Pfam" id="PF01594">
    <property type="entry name" value="AI-2E_transport"/>
    <property type="match status" value="1"/>
</dbReference>
<comment type="similarity">
    <text evidence="2">Belongs to the autoinducer-2 exporter (AI-2E) (TC 2.A.86) family.</text>
</comment>
<keyword evidence="12" id="KW-1185">Reference proteome</keyword>
<feature type="transmembrane region" description="Helical" evidence="6">
    <location>
        <begin position="168"/>
        <end position="188"/>
    </location>
</feature>
<feature type="transmembrane region" description="Helical" evidence="6">
    <location>
        <begin position="233"/>
        <end position="266"/>
    </location>
</feature>
<evidence type="ECO:0000256" key="3">
    <source>
        <dbReference type="ARBA" id="ARBA00022692"/>
    </source>
</evidence>
<dbReference type="RefSeq" id="WP_035396400.1">
    <property type="nucleotide sequence ID" value="NZ_FMYN01000001.1"/>
</dbReference>
<dbReference type="InterPro" id="IPR002549">
    <property type="entry name" value="AI-2E-like"/>
</dbReference>
<keyword evidence="4 6" id="KW-1133">Transmembrane helix</keyword>
<feature type="transmembrane region" description="Helical" evidence="6">
    <location>
        <begin position="322"/>
        <end position="350"/>
    </location>
</feature>
<keyword evidence="5 6" id="KW-0472">Membrane</keyword>
<gene>
    <name evidence="9" type="primary">ytvI</name>
    <name evidence="7" type="ORF">AS033_02405</name>
    <name evidence="8" type="ORF">RSA11_12120</name>
    <name evidence="9" type="ORF">SZL87_04860</name>
</gene>
<evidence type="ECO:0000313" key="10">
    <source>
        <dbReference type="Proteomes" id="UP000053797"/>
    </source>
</evidence>
<dbReference type="InterPro" id="IPR014227">
    <property type="entry name" value="YtvI-like"/>
</dbReference>
<evidence type="ECO:0000256" key="1">
    <source>
        <dbReference type="ARBA" id="ARBA00004141"/>
    </source>
</evidence>
<keyword evidence="3 6" id="KW-0812">Transmembrane</keyword>
<evidence type="ECO:0000313" key="11">
    <source>
        <dbReference type="Proteomes" id="UP000072605"/>
    </source>
</evidence>
<reference evidence="9 12" key="3">
    <citation type="submission" date="2023-12" db="EMBL/GenBank/DDBJ databases">
        <authorList>
            <person name="Easwaran N."/>
            <person name="Lazarus H.P.S."/>
        </authorList>
    </citation>
    <scope>NUCLEOTIDE SEQUENCE [LARGE SCALE GENOMIC DNA]</scope>
    <source>
        <strain evidence="9 12">VIT-2023</strain>
    </source>
</reference>
<evidence type="ECO:0000256" key="5">
    <source>
        <dbReference type="ARBA" id="ARBA00023136"/>
    </source>
</evidence>
<dbReference type="AlphaFoldDB" id="A0A0V8GJ91"/>
<evidence type="ECO:0000256" key="6">
    <source>
        <dbReference type="SAM" id="Phobius"/>
    </source>
</evidence>
<evidence type="ECO:0000256" key="2">
    <source>
        <dbReference type="ARBA" id="ARBA00009773"/>
    </source>
</evidence>
<dbReference type="EMBL" id="LDQV01000027">
    <property type="protein sequence ID" value="KTR26135.1"/>
    <property type="molecule type" value="Genomic_DNA"/>
</dbReference>
<dbReference type="PANTHER" id="PTHR21716">
    <property type="entry name" value="TRANSMEMBRANE PROTEIN"/>
    <property type="match status" value="1"/>
</dbReference>
<dbReference type="GO" id="GO:0016020">
    <property type="term" value="C:membrane"/>
    <property type="evidence" value="ECO:0007669"/>
    <property type="project" value="UniProtKB-SubCell"/>
</dbReference>
<feature type="transmembrane region" description="Helical" evidence="6">
    <location>
        <begin position="278"/>
        <end position="302"/>
    </location>
</feature>
<reference evidence="8 11" key="2">
    <citation type="journal article" date="2016" name="Front. Microbiol.">
        <title>Genomic Resource of Rice Seed Associated Bacteria.</title>
        <authorList>
            <person name="Midha S."/>
            <person name="Bansal K."/>
            <person name="Sharma S."/>
            <person name="Kumar N."/>
            <person name="Patil P.P."/>
            <person name="Chaudhry V."/>
            <person name="Patil P.B."/>
        </authorList>
    </citation>
    <scope>NUCLEOTIDE SEQUENCE [LARGE SCALE GENOMIC DNA]</scope>
    <source>
        <strain evidence="8 11">RSA11</strain>
    </source>
</reference>
<reference evidence="7 10" key="1">
    <citation type="journal article" date="2015" name="Int. J. Syst. Evol. Microbiol.">
        <title>Exiguobacterium enclense sp. nov., isolated from sediment.</title>
        <authorList>
            <person name="Dastager S.G."/>
            <person name="Mawlankar R."/>
            <person name="Sonalkar V.V."/>
            <person name="Thorat M.N."/>
            <person name="Mual P."/>
            <person name="Verma A."/>
            <person name="Krishnamurthi S."/>
            <person name="Tang S.K."/>
            <person name="Li W.J."/>
        </authorList>
    </citation>
    <scope>NUCLEOTIDE SEQUENCE [LARGE SCALE GENOMIC DNA]</scope>
    <source>
        <strain evidence="7 10">NIO-1109</strain>
    </source>
</reference>
<comment type="caution">
    <text evidence="7">The sequence shown here is derived from an EMBL/GenBank/DDBJ whole genome shotgun (WGS) entry which is preliminary data.</text>
</comment>
<comment type="subcellular location">
    <subcellularLocation>
        <location evidence="1">Membrane</location>
        <topology evidence="1">Multi-pass membrane protein</topology>
    </subcellularLocation>
</comment>
<dbReference type="Proteomes" id="UP001387110">
    <property type="component" value="Unassembled WGS sequence"/>
</dbReference>
<accession>A0A0V8GJ91</accession>
<dbReference type="EMBL" id="LNQL01000001">
    <property type="protein sequence ID" value="KSU50250.1"/>
    <property type="molecule type" value="Genomic_DNA"/>
</dbReference>
<dbReference type="OrthoDB" id="9774361at2"/>
<proteinExistence type="inferred from homology"/>
<evidence type="ECO:0000313" key="9">
    <source>
        <dbReference type="EMBL" id="MEI4461759.1"/>
    </source>
</evidence>
<feature type="transmembrane region" description="Helical" evidence="6">
    <location>
        <begin position="62"/>
        <end position="88"/>
    </location>
</feature>
<sequence length="374" mass="42001">MSTERLWQMARFLTVIFAFLIGGWLLIRLSSILYPFVFAFLLALFSRPLVDFFQKRLRINRGWGALLSIILISGLLVGSLALIIMQLIRGLVFVANQLPAQIQELSLYFQKLYNEKLAPIWNDASEALRSLEPSQQNTVQNSIQSLGSSLASAIGEGSKSIAMMLQTVLATLPSIALIFVIVLLAWFFIAKDWHQYEMRLKRYEMLPWFARFESVFLSLRSALFGYLKAQLTLITITFFIVLIGLFIIGVEHPFAVAFIAAFFDILPYLGTGSVFLPWIAYSIITGDTTLAIGLGILYALVILQRNIMEPKIVGDNIGIQPITALIALFVGIKFFGVFGLILGPLIAVILKALYNAQIFHYIWDFVKGSPTPFR</sequence>
<protein>
    <submittedName>
        <fullName evidence="9">Sporulation integral membrane protein YtvI</fullName>
    </submittedName>
    <submittedName>
        <fullName evidence="7">Sporulation protein</fullName>
    </submittedName>
</protein>
<dbReference type="EMBL" id="JBAWKY010000001">
    <property type="protein sequence ID" value="MEI4461759.1"/>
    <property type="molecule type" value="Genomic_DNA"/>
</dbReference>
<name>A0A0V8GJ91_9BACL</name>